<dbReference type="SUPFAM" id="SSF50729">
    <property type="entry name" value="PH domain-like"/>
    <property type="match status" value="1"/>
</dbReference>
<organism evidence="3 4">
    <name type="scientific">Plasmodium vivax India VII</name>
    <dbReference type="NCBI Taxonomy" id="1077284"/>
    <lineage>
        <taxon>Eukaryota</taxon>
        <taxon>Sar</taxon>
        <taxon>Alveolata</taxon>
        <taxon>Apicomplexa</taxon>
        <taxon>Aconoidasida</taxon>
        <taxon>Haemosporida</taxon>
        <taxon>Plasmodiidae</taxon>
        <taxon>Plasmodium</taxon>
        <taxon>Plasmodium (Plasmodium)</taxon>
    </lineage>
</organism>
<feature type="region of interest" description="Disordered" evidence="1">
    <location>
        <begin position="257"/>
        <end position="298"/>
    </location>
</feature>
<keyword evidence="2" id="KW-0732">Signal</keyword>
<evidence type="ECO:0000256" key="1">
    <source>
        <dbReference type="SAM" id="MobiDB-lite"/>
    </source>
</evidence>
<gene>
    <name evidence="3" type="ORF">PVIIG_03832</name>
</gene>
<feature type="region of interest" description="Disordered" evidence="1">
    <location>
        <begin position="71"/>
        <end position="94"/>
    </location>
</feature>
<feature type="compositionally biased region" description="Basic and acidic residues" evidence="1">
    <location>
        <begin position="289"/>
        <end position="298"/>
    </location>
</feature>
<evidence type="ECO:0000313" key="4">
    <source>
        <dbReference type="Proteomes" id="UP000053562"/>
    </source>
</evidence>
<proteinExistence type="predicted"/>
<protein>
    <recommendedName>
        <fullName evidence="5">Crystalloid-specific PH domain-containing protein</fullName>
    </recommendedName>
</protein>
<feature type="chain" id="PRO_5005322427" description="Crystalloid-specific PH domain-containing protein" evidence="2">
    <location>
        <begin position="19"/>
        <end position="298"/>
    </location>
</feature>
<evidence type="ECO:0008006" key="5">
    <source>
        <dbReference type="Google" id="ProtNLM"/>
    </source>
</evidence>
<feature type="signal peptide" evidence="2">
    <location>
        <begin position="1"/>
        <end position="18"/>
    </location>
</feature>
<name>A0A0J9SGD4_PLAVI</name>
<accession>A0A0J9SGD4</accession>
<dbReference type="AlphaFoldDB" id="A0A0J9SGD4"/>
<dbReference type="EMBL" id="KQ234218">
    <property type="protein sequence ID" value="KMZ82024.1"/>
    <property type="molecule type" value="Genomic_DNA"/>
</dbReference>
<dbReference type="Proteomes" id="UP000053562">
    <property type="component" value="Unassembled WGS sequence"/>
</dbReference>
<evidence type="ECO:0000256" key="2">
    <source>
        <dbReference type="SAM" id="SignalP"/>
    </source>
</evidence>
<evidence type="ECO:0000313" key="3">
    <source>
        <dbReference type="EMBL" id="KMZ82024.1"/>
    </source>
</evidence>
<dbReference type="OrthoDB" id="375723at2759"/>
<reference evidence="3 4" key="1">
    <citation type="submission" date="2011-08" db="EMBL/GenBank/DDBJ databases">
        <title>The Genome Sequence of Plasmodium vivax India VII.</title>
        <authorList>
            <consortium name="The Broad Institute Genome Sequencing Platform"/>
            <consortium name="The Broad Institute Genome Sequencing Center for Infectious Disease"/>
            <person name="Neafsey D."/>
            <person name="Carlton J."/>
            <person name="Barnwell J."/>
            <person name="Collins W."/>
            <person name="Escalante A."/>
            <person name="Mullikin J."/>
            <person name="Saul A."/>
            <person name="Guigo R."/>
            <person name="Camara F."/>
            <person name="Young S.K."/>
            <person name="Zeng Q."/>
            <person name="Gargeya S."/>
            <person name="Fitzgerald M."/>
            <person name="Haas B."/>
            <person name="Abouelleil A."/>
            <person name="Alvarado L."/>
            <person name="Arachchi H.M."/>
            <person name="Berlin A."/>
            <person name="Brown A."/>
            <person name="Chapman S.B."/>
            <person name="Chen Z."/>
            <person name="Dunbar C."/>
            <person name="Freedman E."/>
            <person name="Gearin G."/>
            <person name="Gellesch M."/>
            <person name="Goldberg J."/>
            <person name="Griggs A."/>
            <person name="Gujja S."/>
            <person name="Heiman D."/>
            <person name="Howarth C."/>
            <person name="Larson L."/>
            <person name="Lui A."/>
            <person name="MacDonald P.J.P."/>
            <person name="Montmayeur A."/>
            <person name="Murphy C."/>
            <person name="Neiman D."/>
            <person name="Pearson M."/>
            <person name="Priest M."/>
            <person name="Roberts A."/>
            <person name="Saif S."/>
            <person name="Shea T."/>
            <person name="Shenoy N."/>
            <person name="Sisk P."/>
            <person name="Stolte C."/>
            <person name="Sykes S."/>
            <person name="Wortman J."/>
            <person name="Nusbaum C."/>
            <person name="Birren B."/>
        </authorList>
    </citation>
    <scope>NUCLEOTIDE SEQUENCE [LARGE SCALE GENOMIC DNA]</scope>
    <source>
        <strain evidence="3 4">India VII</strain>
    </source>
</reference>
<sequence length="298" mass="33770">MRVLSLLSALCLVSTCRGHRNLFARNNYLQYLRSQNFMQEKPKFQKLNQNYSEDLNEFDNYEDDELDAENVEATSKERVTQKSGTSSSSSENKLEFKNIEKELNNMGEILHEEKDNLLLMGGGRECSVSDKGTLDVSLNSGDIFNLTKYTVEMSSSGILIRDTQNSNVVKEIAFDTVKLPIETIEETRECWKIRSHKETFLFCERSKEARDRWITNMLKALFCYNTNNLTIDEGVQTGLSSKVDIPKESTVDARIAASLKDEPNGSGDNSSHGRAKRKGNNNITISNLKNDKPEIVVN</sequence>